<gene>
    <name evidence="9" type="ORF">DM02DRAFT_186668</name>
</gene>
<evidence type="ECO:0000256" key="4">
    <source>
        <dbReference type="ARBA" id="ARBA00022771"/>
    </source>
</evidence>
<keyword evidence="3" id="KW-0677">Repeat</keyword>
<comment type="subcellular location">
    <subcellularLocation>
        <location evidence="1">Nucleus</location>
    </subcellularLocation>
</comment>
<dbReference type="PANTHER" id="PTHR40626:SF11">
    <property type="entry name" value="ZINC FINGER PROTEIN YPR022C"/>
    <property type="match status" value="1"/>
</dbReference>
<dbReference type="Pfam" id="PF00096">
    <property type="entry name" value="zf-C2H2"/>
    <property type="match status" value="1"/>
</dbReference>
<dbReference type="SUPFAM" id="SSF57667">
    <property type="entry name" value="beta-beta-alpha zinc fingers"/>
    <property type="match status" value="1"/>
</dbReference>
<dbReference type="EMBL" id="KZ805322">
    <property type="protein sequence ID" value="PVI04311.1"/>
    <property type="molecule type" value="Genomic_DNA"/>
</dbReference>
<proteinExistence type="predicted"/>
<keyword evidence="6" id="KW-0539">Nucleus</keyword>
<dbReference type="PROSITE" id="PS00028">
    <property type="entry name" value="ZINC_FINGER_C2H2_1"/>
    <property type="match status" value="1"/>
</dbReference>
<dbReference type="AlphaFoldDB" id="A0A2V1E1L6"/>
<evidence type="ECO:0000259" key="8">
    <source>
        <dbReference type="PROSITE" id="PS50157"/>
    </source>
</evidence>
<dbReference type="SMART" id="SM00355">
    <property type="entry name" value="ZnF_C2H2"/>
    <property type="match status" value="1"/>
</dbReference>
<dbReference type="PANTHER" id="PTHR40626">
    <property type="entry name" value="MIP31509P"/>
    <property type="match status" value="1"/>
</dbReference>
<keyword evidence="5" id="KW-0862">Zinc</keyword>
<accession>A0A2V1E1L6</accession>
<dbReference type="GO" id="GO:0005634">
    <property type="term" value="C:nucleus"/>
    <property type="evidence" value="ECO:0007669"/>
    <property type="project" value="UniProtKB-SubCell"/>
</dbReference>
<dbReference type="GO" id="GO:0000981">
    <property type="term" value="F:DNA-binding transcription factor activity, RNA polymerase II-specific"/>
    <property type="evidence" value="ECO:0007669"/>
    <property type="project" value="InterPro"/>
</dbReference>
<dbReference type="GO" id="GO:0000978">
    <property type="term" value="F:RNA polymerase II cis-regulatory region sequence-specific DNA binding"/>
    <property type="evidence" value="ECO:0007669"/>
    <property type="project" value="InterPro"/>
</dbReference>
<evidence type="ECO:0000256" key="1">
    <source>
        <dbReference type="ARBA" id="ARBA00004123"/>
    </source>
</evidence>
<evidence type="ECO:0000256" key="5">
    <source>
        <dbReference type="ARBA" id="ARBA00022833"/>
    </source>
</evidence>
<evidence type="ECO:0000313" key="9">
    <source>
        <dbReference type="EMBL" id="PVI04311.1"/>
    </source>
</evidence>
<dbReference type="InterPro" id="IPR013087">
    <property type="entry name" value="Znf_C2H2_type"/>
</dbReference>
<reference evidence="9 10" key="1">
    <citation type="journal article" date="2018" name="Sci. Rep.">
        <title>Comparative genomics provides insights into the lifestyle and reveals functional heterogeneity of dark septate endophytic fungi.</title>
        <authorList>
            <person name="Knapp D.G."/>
            <person name="Nemeth J.B."/>
            <person name="Barry K."/>
            <person name="Hainaut M."/>
            <person name="Henrissat B."/>
            <person name="Johnson J."/>
            <person name="Kuo A."/>
            <person name="Lim J.H.P."/>
            <person name="Lipzen A."/>
            <person name="Nolan M."/>
            <person name="Ohm R.A."/>
            <person name="Tamas L."/>
            <person name="Grigoriev I.V."/>
            <person name="Spatafora J.W."/>
            <person name="Nagy L.G."/>
            <person name="Kovacs G.M."/>
        </authorList>
    </citation>
    <scope>NUCLEOTIDE SEQUENCE [LARGE SCALE GENOMIC DNA]</scope>
    <source>
        <strain evidence="9 10">DSE2036</strain>
    </source>
</reference>
<protein>
    <recommendedName>
        <fullName evidence="8">C2H2-type domain-containing protein</fullName>
    </recommendedName>
</protein>
<evidence type="ECO:0000313" key="10">
    <source>
        <dbReference type="Proteomes" id="UP000244855"/>
    </source>
</evidence>
<dbReference type="GO" id="GO:0000785">
    <property type="term" value="C:chromatin"/>
    <property type="evidence" value="ECO:0007669"/>
    <property type="project" value="TreeGrafter"/>
</dbReference>
<keyword evidence="10" id="KW-1185">Reference proteome</keyword>
<dbReference type="OrthoDB" id="6365676at2759"/>
<evidence type="ECO:0000256" key="3">
    <source>
        <dbReference type="ARBA" id="ARBA00022737"/>
    </source>
</evidence>
<feature type="domain" description="C2H2-type" evidence="8">
    <location>
        <begin position="70"/>
        <end position="97"/>
    </location>
</feature>
<evidence type="ECO:0000256" key="7">
    <source>
        <dbReference type="PROSITE-ProRule" id="PRU00042"/>
    </source>
</evidence>
<evidence type="ECO:0000256" key="6">
    <source>
        <dbReference type="ARBA" id="ARBA00023242"/>
    </source>
</evidence>
<dbReference type="GO" id="GO:0008270">
    <property type="term" value="F:zinc ion binding"/>
    <property type="evidence" value="ECO:0007669"/>
    <property type="project" value="UniProtKB-KW"/>
</dbReference>
<keyword evidence="4 7" id="KW-0863">Zinc-finger</keyword>
<dbReference type="InterPro" id="IPR051059">
    <property type="entry name" value="VerF-like"/>
</dbReference>
<dbReference type="FunFam" id="3.30.160.60:FF:000870">
    <property type="entry name" value="zinc finger protein 197 isoform X1"/>
    <property type="match status" value="1"/>
</dbReference>
<evidence type="ECO:0000256" key="2">
    <source>
        <dbReference type="ARBA" id="ARBA00022723"/>
    </source>
</evidence>
<dbReference type="Gene3D" id="3.30.160.60">
    <property type="entry name" value="Classic Zinc Finger"/>
    <property type="match status" value="2"/>
</dbReference>
<dbReference type="Proteomes" id="UP000244855">
    <property type="component" value="Unassembled WGS sequence"/>
</dbReference>
<dbReference type="InterPro" id="IPR036236">
    <property type="entry name" value="Znf_C2H2_sf"/>
</dbReference>
<dbReference type="STRING" id="97972.A0A2V1E1L6"/>
<name>A0A2V1E1L6_9PLEO</name>
<keyword evidence="2" id="KW-0479">Metal-binding</keyword>
<organism evidence="9 10">
    <name type="scientific">Periconia macrospinosa</name>
    <dbReference type="NCBI Taxonomy" id="97972"/>
    <lineage>
        <taxon>Eukaryota</taxon>
        <taxon>Fungi</taxon>
        <taxon>Dikarya</taxon>
        <taxon>Ascomycota</taxon>
        <taxon>Pezizomycotina</taxon>
        <taxon>Dothideomycetes</taxon>
        <taxon>Pleosporomycetidae</taxon>
        <taxon>Pleosporales</taxon>
        <taxon>Massarineae</taxon>
        <taxon>Periconiaceae</taxon>
        <taxon>Periconia</taxon>
    </lineage>
</organism>
<sequence>MALICRGHEISRGLEGGRTRCFRIGLRVPHLKTTSCSLFPSPHFVPNWIEAMQTTLEPIDQGVDEKERLFQCSTCKRSFTRVDHLMRHVRSHTKQKPYVCPTCSKGFARV</sequence>
<dbReference type="PROSITE" id="PS50157">
    <property type="entry name" value="ZINC_FINGER_C2H2_2"/>
    <property type="match status" value="1"/>
</dbReference>